<name>A0A1S8MNW0_CLOSA</name>
<accession>A0A1S8MNW0</accession>
<feature type="chain" id="PRO_5013272611" evidence="3">
    <location>
        <begin position="30"/>
        <end position="216"/>
    </location>
</feature>
<feature type="repeat" description="Cell wall-binding" evidence="2">
    <location>
        <begin position="177"/>
        <end position="196"/>
    </location>
</feature>
<evidence type="ECO:0000313" key="4">
    <source>
        <dbReference type="EMBL" id="OOM05875.1"/>
    </source>
</evidence>
<dbReference type="RefSeq" id="WP_077867408.1">
    <property type="nucleotide sequence ID" value="NZ_LZYZ01000011.1"/>
</dbReference>
<dbReference type="SUPFAM" id="SSF69360">
    <property type="entry name" value="Cell wall binding repeat"/>
    <property type="match status" value="1"/>
</dbReference>
<sequence length="216" mass="24724">MSTKQLNKIIALGIMAVSLLAFNPIGASARVSENEAKDLILKYGNDDIFSYDYNYLKTNLVFSEEVSKDKLDDGLLGKGLYKITKSDENLYYFQLGTDHYYVGVDSGQIYLYDGGSGCGTFHWIENNKVVKAWYWGRKEIDKDGHFGGWEYSDWQQNNGWVLLSDNTWSYYVDGLQKTGWIYDNGNWYYCYSDGQMAHDTTIDGYYLGSNGAWTNN</sequence>
<organism evidence="4 5">
    <name type="scientific">Clostridium saccharobutylicum</name>
    <dbReference type="NCBI Taxonomy" id="169679"/>
    <lineage>
        <taxon>Bacteria</taxon>
        <taxon>Bacillati</taxon>
        <taxon>Bacillota</taxon>
        <taxon>Clostridia</taxon>
        <taxon>Eubacteriales</taxon>
        <taxon>Clostridiaceae</taxon>
        <taxon>Clostridium</taxon>
    </lineage>
</organism>
<dbReference type="Proteomes" id="UP000191154">
    <property type="component" value="Unassembled WGS sequence"/>
</dbReference>
<evidence type="ECO:0000256" key="2">
    <source>
        <dbReference type="PROSITE-ProRule" id="PRU00591"/>
    </source>
</evidence>
<comment type="caution">
    <text evidence="4">The sequence shown here is derived from an EMBL/GenBank/DDBJ whole genome shotgun (WGS) entry which is preliminary data.</text>
</comment>
<dbReference type="AlphaFoldDB" id="A0A1S8MNW0"/>
<keyword evidence="1" id="KW-0677">Repeat</keyword>
<evidence type="ECO:0000313" key="5">
    <source>
        <dbReference type="Proteomes" id="UP000191154"/>
    </source>
</evidence>
<protein>
    <submittedName>
        <fullName evidence="4">Putative cell wall binding repeat protein</fullName>
    </submittedName>
</protein>
<evidence type="ECO:0000256" key="3">
    <source>
        <dbReference type="SAM" id="SignalP"/>
    </source>
</evidence>
<proteinExistence type="predicted"/>
<dbReference type="EMBL" id="LZYZ01000011">
    <property type="protein sequence ID" value="OOM05875.1"/>
    <property type="molecule type" value="Genomic_DNA"/>
</dbReference>
<feature type="signal peptide" evidence="3">
    <location>
        <begin position="1"/>
        <end position="29"/>
    </location>
</feature>
<dbReference type="InterPro" id="IPR018337">
    <property type="entry name" value="Cell_wall/Cho-bd_repeat"/>
</dbReference>
<reference evidence="4 5" key="1">
    <citation type="submission" date="2016-05" db="EMBL/GenBank/DDBJ databases">
        <title>Microbial solvent formation.</title>
        <authorList>
            <person name="Poehlein A."/>
            <person name="Montoya Solano J.D."/>
            <person name="Flitsch S."/>
            <person name="Krabben P."/>
            <person name="Duerre P."/>
            <person name="Daniel R."/>
        </authorList>
    </citation>
    <scope>NUCLEOTIDE SEQUENCE [LARGE SCALE GENOMIC DNA]</scope>
    <source>
        <strain evidence="4 5">L1-8</strain>
    </source>
</reference>
<dbReference type="Gene3D" id="2.10.270.10">
    <property type="entry name" value="Cholin Binding"/>
    <property type="match status" value="1"/>
</dbReference>
<gene>
    <name evidence="4" type="ORF">CLOSAC_44540</name>
</gene>
<dbReference type="Pfam" id="PF19085">
    <property type="entry name" value="Choline_bind_2"/>
    <property type="match status" value="1"/>
</dbReference>
<evidence type="ECO:0000256" key="1">
    <source>
        <dbReference type="ARBA" id="ARBA00022737"/>
    </source>
</evidence>
<dbReference type="PROSITE" id="PS51170">
    <property type="entry name" value="CW"/>
    <property type="match status" value="1"/>
</dbReference>
<keyword evidence="3" id="KW-0732">Signal</keyword>